<evidence type="ECO:0000256" key="13">
    <source>
        <dbReference type="ARBA" id="ARBA00023146"/>
    </source>
</evidence>
<organism evidence="18 19">
    <name type="scientific">Candidatus Nomurabacteria bacterium CG1_02_47_685</name>
    <dbReference type="NCBI Taxonomy" id="1805282"/>
    <lineage>
        <taxon>Bacteria</taxon>
        <taxon>Candidatus Nomuraibacteriota</taxon>
    </lineage>
</organism>
<dbReference type="FunFam" id="2.40.50.140:FF:000042">
    <property type="entry name" value="Methionine--tRNA ligase"/>
    <property type="match status" value="1"/>
</dbReference>
<keyword evidence="9" id="KW-0547">Nucleotide-binding</keyword>
<dbReference type="Pfam" id="PF01588">
    <property type="entry name" value="tRNA_bind"/>
    <property type="match status" value="1"/>
</dbReference>
<proteinExistence type="predicted"/>
<comment type="caution">
    <text evidence="18">The sequence shown here is derived from an EMBL/GenBank/DDBJ whole genome shotgun (WGS) entry which is preliminary data.</text>
</comment>
<evidence type="ECO:0000256" key="7">
    <source>
        <dbReference type="ARBA" id="ARBA00022555"/>
    </source>
</evidence>
<dbReference type="SUPFAM" id="SSF50249">
    <property type="entry name" value="Nucleic acid-binding proteins"/>
    <property type="match status" value="1"/>
</dbReference>
<dbReference type="PANTHER" id="PTHR11586:SF37">
    <property type="entry name" value="TRNA-BINDING DOMAIN-CONTAINING PROTEIN"/>
    <property type="match status" value="1"/>
</dbReference>
<dbReference type="InterPro" id="IPR012340">
    <property type="entry name" value="NA-bd_OB-fold"/>
</dbReference>
<keyword evidence="10" id="KW-0067">ATP-binding</keyword>
<keyword evidence="13" id="KW-0030">Aminoacyl-tRNA synthetase</keyword>
<evidence type="ECO:0000256" key="8">
    <source>
        <dbReference type="ARBA" id="ARBA00022598"/>
    </source>
</evidence>
<comment type="function">
    <text evidence="1">Is required not only for elongation of protein synthesis but also for the initiation of all mRNA translation through initiator tRNA(fMet) aminoacylation.</text>
</comment>
<evidence type="ECO:0000256" key="5">
    <source>
        <dbReference type="ARBA" id="ARBA00018753"/>
    </source>
</evidence>
<evidence type="ECO:0000256" key="14">
    <source>
        <dbReference type="ARBA" id="ARBA00030904"/>
    </source>
</evidence>
<dbReference type="EMBL" id="MNVO01000066">
    <property type="protein sequence ID" value="OIO31381.1"/>
    <property type="molecule type" value="Genomic_DNA"/>
</dbReference>
<evidence type="ECO:0000259" key="17">
    <source>
        <dbReference type="PROSITE" id="PS50886"/>
    </source>
</evidence>
<evidence type="ECO:0000313" key="19">
    <source>
        <dbReference type="Proteomes" id="UP000183206"/>
    </source>
</evidence>
<evidence type="ECO:0000256" key="10">
    <source>
        <dbReference type="ARBA" id="ARBA00022840"/>
    </source>
</evidence>
<comment type="subcellular location">
    <subcellularLocation>
        <location evidence="2">Cytoplasm</location>
    </subcellularLocation>
</comment>
<dbReference type="GO" id="GO:0006412">
    <property type="term" value="P:translation"/>
    <property type="evidence" value="ECO:0007669"/>
    <property type="project" value="UniProtKB-KW"/>
</dbReference>
<evidence type="ECO:0000256" key="16">
    <source>
        <dbReference type="PROSITE-ProRule" id="PRU00209"/>
    </source>
</evidence>
<keyword evidence="8" id="KW-0436">Ligase</keyword>
<dbReference type="InterPro" id="IPR051270">
    <property type="entry name" value="Tyrosine-tRNA_ligase_regulator"/>
</dbReference>
<sequence>MDTITFDDFKKLDIRIGTVTSAERVADTDKLIVLSVLLGEETRTIVSGIAEYFPEPKSLEGRQVPVITNLEPRNIRGIESKGMILYVVGDGFLTTLEPSRQTQNGTPVK</sequence>
<feature type="domain" description="TRNA-binding" evidence="17">
    <location>
        <begin position="8"/>
        <end position="109"/>
    </location>
</feature>
<protein>
    <recommendedName>
        <fullName evidence="5">Methionine--tRNA ligase</fullName>
        <ecNumber evidence="4">6.1.1.10</ecNumber>
    </recommendedName>
    <alternativeName>
        <fullName evidence="14">Methionyl-tRNA synthetase</fullName>
    </alternativeName>
</protein>
<name>A0A1J4V9E6_9BACT</name>
<keyword evidence="7 16" id="KW-0820">tRNA-binding</keyword>
<evidence type="ECO:0000256" key="12">
    <source>
        <dbReference type="ARBA" id="ARBA00022917"/>
    </source>
</evidence>
<dbReference type="PROSITE" id="PS50886">
    <property type="entry name" value="TRBD"/>
    <property type="match status" value="1"/>
</dbReference>
<comment type="catalytic activity">
    <reaction evidence="15">
        <text>tRNA(Met) + L-methionine + ATP = L-methionyl-tRNA(Met) + AMP + diphosphate</text>
        <dbReference type="Rhea" id="RHEA:13481"/>
        <dbReference type="Rhea" id="RHEA-COMP:9667"/>
        <dbReference type="Rhea" id="RHEA-COMP:9698"/>
        <dbReference type="ChEBI" id="CHEBI:30616"/>
        <dbReference type="ChEBI" id="CHEBI:33019"/>
        <dbReference type="ChEBI" id="CHEBI:57844"/>
        <dbReference type="ChEBI" id="CHEBI:78442"/>
        <dbReference type="ChEBI" id="CHEBI:78530"/>
        <dbReference type="ChEBI" id="CHEBI:456215"/>
        <dbReference type="EC" id="6.1.1.10"/>
    </reaction>
</comment>
<dbReference type="GO" id="GO:0005524">
    <property type="term" value="F:ATP binding"/>
    <property type="evidence" value="ECO:0007669"/>
    <property type="project" value="UniProtKB-KW"/>
</dbReference>
<keyword evidence="11 16" id="KW-0694">RNA-binding</keyword>
<evidence type="ECO:0000256" key="3">
    <source>
        <dbReference type="ARBA" id="ARBA00011738"/>
    </source>
</evidence>
<dbReference type="STRING" id="1805282.AUJ44_04560"/>
<dbReference type="GO" id="GO:0000049">
    <property type="term" value="F:tRNA binding"/>
    <property type="evidence" value="ECO:0007669"/>
    <property type="project" value="UniProtKB-UniRule"/>
</dbReference>
<dbReference type="AlphaFoldDB" id="A0A1J4V9E6"/>
<reference evidence="18 19" key="1">
    <citation type="journal article" date="2016" name="Environ. Microbiol.">
        <title>Genomic resolution of a cold subsurface aquifer community provides metabolic insights for novel microbes adapted to high CO concentrations.</title>
        <authorList>
            <person name="Probst A.J."/>
            <person name="Castelle C.J."/>
            <person name="Singh A."/>
            <person name="Brown C.T."/>
            <person name="Anantharaman K."/>
            <person name="Sharon I."/>
            <person name="Hug L.A."/>
            <person name="Burstein D."/>
            <person name="Emerson J.B."/>
            <person name="Thomas B.C."/>
            <person name="Banfield J.F."/>
        </authorList>
    </citation>
    <scope>NUCLEOTIDE SEQUENCE [LARGE SCALE GENOMIC DNA]</scope>
    <source>
        <strain evidence="18">CG1_02_47_685</strain>
    </source>
</reference>
<evidence type="ECO:0000256" key="15">
    <source>
        <dbReference type="ARBA" id="ARBA00047364"/>
    </source>
</evidence>
<dbReference type="PANTHER" id="PTHR11586">
    <property type="entry name" value="TRNA-AMINOACYLATION COFACTOR ARC1 FAMILY MEMBER"/>
    <property type="match status" value="1"/>
</dbReference>
<dbReference type="Gene3D" id="2.40.50.140">
    <property type="entry name" value="Nucleic acid-binding proteins"/>
    <property type="match status" value="1"/>
</dbReference>
<gene>
    <name evidence="18" type="ORF">AUJ44_04560</name>
</gene>
<comment type="subunit">
    <text evidence="3">Homodimer.</text>
</comment>
<dbReference type="EC" id="6.1.1.10" evidence="4"/>
<evidence type="ECO:0000313" key="18">
    <source>
        <dbReference type="EMBL" id="OIO31381.1"/>
    </source>
</evidence>
<evidence type="ECO:0000256" key="6">
    <source>
        <dbReference type="ARBA" id="ARBA00022490"/>
    </source>
</evidence>
<evidence type="ECO:0000256" key="1">
    <source>
        <dbReference type="ARBA" id="ARBA00003314"/>
    </source>
</evidence>
<evidence type="ECO:0000256" key="11">
    <source>
        <dbReference type="ARBA" id="ARBA00022884"/>
    </source>
</evidence>
<evidence type="ECO:0000256" key="2">
    <source>
        <dbReference type="ARBA" id="ARBA00004496"/>
    </source>
</evidence>
<dbReference type="InterPro" id="IPR002547">
    <property type="entry name" value="tRNA-bd_dom"/>
</dbReference>
<accession>A0A1J4V9E6</accession>
<dbReference type="GO" id="GO:0004825">
    <property type="term" value="F:methionine-tRNA ligase activity"/>
    <property type="evidence" value="ECO:0007669"/>
    <property type="project" value="UniProtKB-EC"/>
</dbReference>
<dbReference type="GO" id="GO:0005737">
    <property type="term" value="C:cytoplasm"/>
    <property type="evidence" value="ECO:0007669"/>
    <property type="project" value="UniProtKB-SubCell"/>
</dbReference>
<evidence type="ECO:0000256" key="9">
    <source>
        <dbReference type="ARBA" id="ARBA00022741"/>
    </source>
</evidence>
<evidence type="ECO:0000256" key="4">
    <source>
        <dbReference type="ARBA" id="ARBA00012838"/>
    </source>
</evidence>
<dbReference type="Proteomes" id="UP000183206">
    <property type="component" value="Unassembled WGS sequence"/>
</dbReference>
<keyword evidence="6" id="KW-0963">Cytoplasm</keyword>
<keyword evidence="12" id="KW-0648">Protein biosynthesis</keyword>